<feature type="domain" description="Fibronectin type-III" evidence="7">
    <location>
        <begin position="235"/>
        <end position="329"/>
    </location>
</feature>
<feature type="compositionally biased region" description="Polar residues" evidence="5">
    <location>
        <begin position="340"/>
        <end position="352"/>
    </location>
</feature>
<dbReference type="PROSITE" id="PS50088">
    <property type="entry name" value="ANK_REPEAT"/>
    <property type="match status" value="2"/>
</dbReference>
<sequence>MAPQPTCAPSDDETIRAAFAAFDADGSGSIDASELLELVESLGGILSPDEFQAALKLLDKDGNGVISYDEFAAWWQQAGDDLDGDGATGELEKALSRLKELGQQRYHVDIHTACWKGDVAVVERLLEHDVVNDRDATEFGDMNTPLHYAAYQGHLTLCRLLIEKKAKINTTNAVGCTALFFASQQEHTSVVKYLLEQGADAKLRESEHLLSAVDVTSSMAVLDTFRAIAGDKPSPPPRVDAKLITATSITITWTAASAKLNESLPLSGFKIKATAPGKKTCLQLAGTNPLQATLVKLTPETTYSIQVAAVSLHGASEYGPPLLETTLAGPAVAPGRATPRGNTATIRNQSTIRPEASVPKPIVDPSDVTTDPSCDEIPRDEAYGM</sequence>
<dbReference type="OrthoDB" id="26525at2759"/>
<evidence type="ECO:0000256" key="5">
    <source>
        <dbReference type="SAM" id="MobiDB-lite"/>
    </source>
</evidence>
<dbReference type="InParanoid" id="T0QFL9"/>
<reference evidence="8 9" key="1">
    <citation type="submission" date="2012-04" db="EMBL/GenBank/DDBJ databases">
        <title>The Genome Sequence of Saprolegnia declina VS20.</title>
        <authorList>
            <consortium name="The Broad Institute Genome Sequencing Platform"/>
            <person name="Russ C."/>
            <person name="Nusbaum C."/>
            <person name="Tyler B."/>
            <person name="van West P."/>
            <person name="Dieguez-Uribeondo J."/>
            <person name="de Bruijn I."/>
            <person name="Tripathy S."/>
            <person name="Jiang R."/>
            <person name="Young S.K."/>
            <person name="Zeng Q."/>
            <person name="Gargeya S."/>
            <person name="Fitzgerald M."/>
            <person name="Haas B."/>
            <person name="Abouelleil A."/>
            <person name="Alvarado L."/>
            <person name="Arachchi H.M."/>
            <person name="Berlin A."/>
            <person name="Chapman S.B."/>
            <person name="Goldberg J."/>
            <person name="Griggs A."/>
            <person name="Gujja S."/>
            <person name="Hansen M."/>
            <person name="Howarth C."/>
            <person name="Imamovic A."/>
            <person name="Larimer J."/>
            <person name="McCowen C."/>
            <person name="Montmayeur A."/>
            <person name="Murphy C."/>
            <person name="Neiman D."/>
            <person name="Pearson M."/>
            <person name="Priest M."/>
            <person name="Roberts A."/>
            <person name="Saif S."/>
            <person name="Shea T."/>
            <person name="Sisk P."/>
            <person name="Sykes S."/>
            <person name="Wortman J."/>
            <person name="Nusbaum C."/>
            <person name="Birren B."/>
        </authorList>
    </citation>
    <scope>NUCLEOTIDE SEQUENCE [LARGE SCALE GENOMIC DNA]</scope>
    <source>
        <strain evidence="8 9">VS20</strain>
    </source>
</reference>
<evidence type="ECO:0000256" key="3">
    <source>
        <dbReference type="ARBA" id="ARBA00023043"/>
    </source>
</evidence>
<dbReference type="InterPro" id="IPR036770">
    <property type="entry name" value="Ankyrin_rpt-contain_sf"/>
</dbReference>
<protein>
    <submittedName>
        <fullName evidence="8">Uncharacterized protein</fullName>
    </submittedName>
</protein>
<organism evidence="8 9">
    <name type="scientific">Saprolegnia diclina (strain VS20)</name>
    <dbReference type="NCBI Taxonomy" id="1156394"/>
    <lineage>
        <taxon>Eukaryota</taxon>
        <taxon>Sar</taxon>
        <taxon>Stramenopiles</taxon>
        <taxon>Oomycota</taxon>
        <taxon>Saprolegniomycetes</taxon>
        <taxon>Saprolegniales</taxon>
        <taxon>Saprolegniaceae</taxon>
        <taxon>Saprolegnia</taxon>
    </lineage>
</organism>
<dbReference type="SMART" id="SM00060">
    <property type="entry name" value="FN3"/>
    <property type="match status" value="1"/>
</dbReference>
<feature type="compositionally biased region" description="Basic and acidic residues" evidence="5">
    <location>
        <begin position="376"/>
        <end position="385"/>
    </location>
</feature>
<dbReference type="InterPro" id="IPR036116">
    <property type="entry name" value="FN3_sf"/>
</dbReference>
<dbReference type="InterPro" id="IPR018247">
    <property type="entry name" value="EF_Hand_1_Ca_BS"/>
</dbReference>
<dbReference type="Gene3D" id="2.60.40.10">
    <property type="entry name" value="Immunoglobulins"/>
    <property type="match status" value="1"/>
</dbReference>
<dbReference type="AlphaFoldDB" id="T0QFL9"/>
<keyword evidence="9" id="KW-1185">Reference proteome</keyword>
<evidence type="ECO:0000313" key="8">
    <source>
        <dbReference type="EMBL" id="EQC33491.1"/>
    </source>
</evidence>
<accession>T0QFL9</accession>
<evidence type="ECO:0000256" key="2">
    <source>
        <dbReference type="ARBA" id="ARBA00022837"/>
    </source>
</evidence>
<feature type="domain" description="EF-hand" evidence="6">
    <location>
        <begin position="10"/>
        <end position="45"/>
    </location>
</feature>
<dbReference type="SMART" id="SM00248">
    <property type="entry name" value="ANK"/>
    <property type="match status" value="3"/>
</dbReference>
<dbReference type="SUPFAM" id="SSF49265">
    <property type="entry name" value="Fibronectin type III"/>
    <property type="match status" value="1"/>
</dbReference>
<dbReference type="PROSITE" id="PS50853">
    <property type="entry name" value="FN3"/>
    <property type="match status" value="1"/>
</dbReference>
<feature type="repeat" description="ANK" evidence="4">
    <location>
        <begin position="174"/>
        <end position="206"/>
    </location>
</feature>
<feature type="domain" description="EF-hand" evidence="6">
    <location>
        <begin position="46"/>
        <end position="81"/>
    </location>
</feature>
<dbReference type="InterPro" id="IPR003961">
    <property type="entry name" value="FN3_dom"/>
</dbReference>
<keyword evidence="1" id="KW-0677">Repeat</keyword>
<keyword evidence="3 4" id="KW-0040">ANK repeat</keyword>
<keyword evidence="2" id="KW-0106">Calcium</keyword>
<dbReference type="PROSITE" id="PS00018">
    <property type="entry name" value="EF_HAND_1"/>
    <property type="match status" value="2"/>
</dbReference>
<dbReference type="Gene3D" id="1.10.238.10">
    <property type="entry name" value="EF-hand"/>
    <property type="match status" value="1"/>
</dbReference>
<evidence type="ECO:0000256" key="4">
    <source>
        <dbReference type="PROSITE-ProRule" id="PRU00023"/>
    </source>
</evidence>
<dbReference type="eggNOG" id="KOG0504">
    <property type="taxonomic scope" value="Eukaryota"/>
</dbReference>
<dbReference type="InterPro" id="IPR013783">
    <property type="entry name" value="Ig-like_fold"/>
</dbReference>
<dbReference type="PROSITE" id="PS50222">
    <property type="entry name" value="EF_HAND_2"/>
    <property type="match status" value="2"/>
</dbReference>
<dbReference type="PRINTS" id="PR01415">
    <property type="entry name" value="ANKYRIN"/>
</dbReference>
<dbReference type="RefSeq" id="XP_008613131.1">
    <property type="nucleotide sequence ID" value="XM_008614909.1"/>
</dbReference>
<evidence type="ECO:0000259" key="6">
    <source>
        <dbReference type="PROSITE" id="PS50222"/>
    </source>
</evidence>
<dbReference type="Proteomes" id="UP000030762">
    <property type="component" value="Unassembled WGS sequence"/>
</dbReference>
<evidence type="ECO:0000256" key="1">
    <source>
        <dbReference type="ARBA" id="ARBA00022737"/>
    </source>
</evidence>
<dbReference type="SUPFAM" id="SSF47473">
    <property type="entry name" value="EF-hand"/>
    <property type="match status" value="1"/>
</dbReference>
<evidence type="ECO:0000313" key="9">
    <source>
        <dbReference type="Proteomes" id="UP000030762"/>
    </source>
</evidence>
<dbReference type="GO" id="GO:0005509">
    <property type="term" value="F:calcium ion binding"/>
    <property type="evidence" value="ECO:0007669"/>
    <property type="project" value="InterPro"/>
</dbReference>
<gene>
    <name evidence="8" type="ORF">SDRG_09000</name>
</gene>
<feature type="repeat" description="ANK" evidence="4">
    <location>
        <begin position="141"/>
        <end position="173"/>
    </location>
</feature>
<dbReference type="SUPFAM" id="SSF48403">
    <property type="entry name" value="Ankyrin repeat"/>
    <property type="match status" value="1"/>
</dbReference>
<dbReference type="InterPro" id="IPR002110">
    <property type="entry name" value="Ankyrin_rpt"/>
</dbReference>
<proteinExistence type="predicted"/>
<dbReference type="GeneID" id="19949727"/>
<dbReference type="SMART" id="SM00054">
    <property type="entry name" value="EFh"/>
    <property type="match status" value="2"/>
</dbReference>
<dbReference type="CDD" id="cd00063">
    <property type="entry name" value="FN3"/>
    <property type="match status" value="1"/>
</dbReference>
<feature type="region of interest" description="Disordered" evidence="5">
    <location>
        <begin position="335"/>
        <end position="385"/>
    </location>
</feature>
<dbReference type="STRING" id="1156394.T0QFL9"/>
<dbReference type="Pfam" id="PF13499">
    <property type="entry name" value="EF-hand_7"/>
    <property type="match status" value="1"/>
</dbReference>
<dbReference type="Pfam" id="PF00041">
    <property type="entry name" value="fn3"/>
    <property type="match status" value="1"/>
</dbReference>
<evidence type="ECO:0000259" key="7">
    <source>
        <dbReference type="PROSITE" id="PS50853"/>
    </source>
</evidence>
<dbReference type="PANTHER" id="PTHR24171">
    <property type="entry name" value="ANKYRIN REPEAT DOMAIN-CONTAINING PROTEIN 39-RELATED"/>
    <property type="match status" value="1"/>
</dbReference>
<dbReference type="Pfam" id="PF12796">
    <property type="entry name" value="Ank_2"/>
    <property type="match status" value="1"/>
</dbReference>
<dbReference type="InterPro" id="IPR002048">
    <property type="entry name" value="EF_hand_dom"/>
</dbReference>
<dbReference type="EMBL" id="JH767159">
    <property type="protein sequence ID" value="EQC33491.1"/>
    <property type="molecule type" value="Genomic_DNA"/>
</dbReference>
<name>T0QFL9_SAPDV</name>
<dbReference type="Gene3D" id="1.25.40.20">
    <property type="entry name" value="Ankyrin repeat-containing domain"/>
    <property type="match status" value="1"/>
</dbReference>
<dbReference type="CDD" id="cd00051">
    <property type="entry name" value="EFh"/>
    <property type="match status" value="1"/>
</dbReference>
<dbReference type="InterPro" id="IPR011992">
    <property type="entry name" value="EF-hand-dom_pair"/>
</dbReference>
<dbReference type="OMA" id="AEISVAW"/>
<dbReference type="PROSITE" id="PS50297">
    <property type="entry name" value="ANK_REP_REGION"/>
    <property type="match status" value="2"/>
</dbReference>
<dbReference type="VEuPathDB" id="FungiDB:SDRG_09000"/>